<protein>
    <submittedName>
        <fullName evidence="1">Uncharacterized protein</fullName>
    </submittedName>
</protein>
<proteinExistence type="predicted"/>
<dbReference type="EMBL" id="CP044463">
    <property type="protein sequence ID" value="QIC66908.1"/>
    <property type="molecule type" value="Genomic_DNA"/>
</dbReference>
<organism evidence="1 2">
    <name type="scientific">Acinetobacter schindleri</name>
    <dbReference type="NCBI Taxonomy" id="108981"/>
    <lineage>
        <taxon>Bacteria</taxon>
        <taxon>Pseudomonadati</taxon>
        <taxon>Pseudomonadota</taxon>
        <taxon>Gammaproteobacteria</taxon>
        <taxon>Moraxellales</taxon>
        <taxon>Moraxellaceae</taxon>
        <taxon>Acinetobacter</taxon>
    </lineage>
</organism>
<gene>
    <name evidence="1" type="ORF">FSC10_05850</name>
</gene>
<dbReference type="RefSeq" id="WP_163171163.1">
    <property type="nucleotide sequence ID" value="NZ_CP044463.1"/>
</dbReference>
<accession>A0AAE6WUU2</accession>
<evidence type="ECO:0000313" key="1">
    <source>
        <dbReference type="EMBL" id="QIC66908.1"/>
    </source>
</evidence>
<evidence type="ECO:0000313" key="2">
    <source>
        <dbReference type="Proteomes" id="UP000503505"/>
    </source>
</evidence>
<dbReference type="Proteomes" id="UP000503505">
    <property type="component" value="Chromosome"/>
</dbReference>
<sequence>MTKDFQAETYIVDENLADTLHWLSLHQESFESLHYNAITQTLTVEHANGSDVIRVGDYLNAKYGILITAHNFADTSNFDQK</sequence>
<dbReference type="AlphaFoldDB" id="A0AAE6WUU2"/>
<reference evidence="1 2" key="1">
    <citation type="submission" date="2019-09" db="EMBL/GenBank/DDBJ databases">
        <title>Non-baumannii Acinetobacter spp. carrying blaNDM-1 isolated in China.</title>
        <authorList>
            <person name="Cui C."/>
            <person name="Chen C."/>
            <person name="Sun J."/>
            <person name="Liu Y."/>
        </authorList>
    </citation>
    <scope>NUCLEOTIDE SEQUENCE [LARGE SCALE GENOMIC DNA]</scope>
    <source>
        <strain evidence="1 2">HZE23-1</strain>
    </source>
</reference>
<name>A0AAE6WUU2_9GAMM</name>